<evidence type="ECO:0000313" key="1">
    <source>
        <dbReference type="EMBL" id="SFB13294.1"/>
    </source>
</evidence>
<dbReference type="InterPro" id="IPR021321">
    <property type="entry name" value="DUF2922"/>
</dbReference>
<organism evidence="1 2">
    <name type="scientific">Selenomonas ruminantium</name>
    <dbReference type="NCBI Taxonomy" id="971"/>
    <lineage>
        <taxon>Bacteria</taxon>
        <taxon>Bacillati</taxon>
        <taxon>Bacillota</taxon>
        <taxon>Negativicutes</taxon>
        <taxon>Selenomonadales</taxon>
        <taxon>Selenomonadaceae</taxon>
        <taxon>Selenomonas</taxon>
    </lineage>
</organism>
<sequence>MKETLLIEFTVENGKNTTISIPDPRSDVSKADVVTAAEEIVAKKAVLSSGNPVNGFKRAYVRTIEEKELE</sequence>
<accession>A0A1I0YIX5</accession>
<proteinExistence type="predicted"/>
<reference evidence="1 2" key="1">
    <citation type="submission" date="2016-10" db="EMBL/GenBank/DDBJ databases">
        <authorList>
            <person name="de Groot N.N."/>
        </authorList>
    </citation>
    <scope>NUCLEOTIDE SEQUENCE [LARGE SCALE GENOMIC DNA]</scope>
    <source>
        <strain evidence="1 2">L14</strain>
    </source>
</reference>
<dbReference type="RefSeq" id="WP_074817221.1">
    <property type="nucleotide sequence ID" value="NZ_CAMOFN010000065.1"/>
</dbReference>
<dbReference type="Proteomes" id="UP000183843">
    <property type="component" value="Unassembled WGS sequence"/>
</dbReference>
<protein>
    <recommendedName>
        <fullName evidence="3">DUF2922 domain-containing protein</fullName>
    </recommendedName>
</protein>
<dbReference type="AlphaFoldDB" id="A0A1I0YIX5"/>
<dbReference type="EMBL" id="FOJX01000014">
    <property type="protein sequence ID" value="SFB13294.1"/>
    <property type="molecule type" value="Genomic_DNA"/>
</dbReference>
<evidence type="ECO:0000313" key="2">
    <source>
        <dbReference type="Proteomes" id="UP000183843"/>
    </source>
</evidence>
<name>A0A1I0YIX5_SELRU</name>
<evidence type="ECO:0008006" key="3">
    <source>
        <dbReference type="Google" id="ProtNLM"/>
    </source>
</evidence>
<dbReference type="Pfam" id="PF11148">
    <property type="entry name" value="DUF2922"/>
    <property type="match status" value="1"/>
</dbReference>
<gene>
    <name evidence="1" type="ORF">SAMN05216587_11457</name>
</gene>